<proteinExistence type="inferred from homology"/>
<keyword evidence="2" id="KW-0819">tRNA processing</keyword>
<evidence type="ECO:0000313" key="6">
    <source>
        <dbReference type="EMBL" id="RCW44498.1"/>
    </source>
</evidence>
<name>A0A368VV09_9ACTN</name>
<dbReference type="InterPro" id="IPR036820">
    <property type="entry name" value="Archease_dom_sf"/>
</dbReference>
<dbReference type="GO" id="GO:0008033">
    <property type="term" value="P:tRNA processing"/>
    <property type="evidence" value="ECO:0007669"/>
    <property type="project" value="UniProtKB-KW"/>
</dbReference>
<accession>A0A368VV09</accession>
<keyword evidence="4" id="KW-0106">Calcium</keyword>
<dbReference type="Proteomes" id="UP000253495">
    <property type="component" value="Unassembled WGS sequence"/>
</dbReference>
<feature type="domain" description="Archease" evidence="5">
    <location>
        <begin position="16"/>
        <end position="145"/>
    </location>
</feature>
<comment type="similarity">
    <text evidence="1">Belongs to the archease family.</text>
</comment>
<evidence type="ECO:0000256" key="2">
    <source>
        <dbReference type="ARBA" id="ARBA00022694"/>
    </source>
</evidence>
<gene>
    <name evidence="6" type="ORF">DFQ14_10487</name>
</gene>
<dbReference type="Gene3D" id="3.55.10.10">
    <property type="entry name" value="Archease domain"/>
    <property type="match status" value="1"/>
</dbReference>
<comment type="caution">
    <text evidence="6">The sequence shown here is derived from an EMBL/GenBank/DDBJ whole genome shotgun (WGS) entry which is preliminary data.</text>
</comment>
<dbReference type="InterPro" id="IPR023572">
    <property type="entry name" value="Archease_dom"/>
</dbReference>
<organism evidence="6 7">
    <name type="scientific">Halopolyspora algeriensis</name>
    <dbReference type="NCBI Taxonomy" id="1500506"/>
    <lineage>
        <taxon>Bacteria</taxon>
        <taxon>Bacillati</taxon>
        <taxon>Actinomycetota</taxon>
        <taxon>Actinomycetes</taxon>
        <taxon>Actinomycetes incertae sedis</taxon>
        <taxon>Halopolyspora</taxon>
    </lineage>
</organism>
<dbReference type="AlphaFoldDB" id="A0A368VV09"/>
<sequence length="145" mass="16078">MSHSPDPEHRRRGHRNVPHTADVRLEAWAPHREDCLVEAVAGLVESFAEPPPEGSWTVTVDFPSGDDEATLVSVLDTVIHLMETRDGLPVRAGAESCDGGVRMRFHLADLRQVDITGAVPKAVTWHELRFRRHETGWSCAATIDV</sequence>
<evidence type="ECO:0000256" key="3">
    <source>
        <dbReference type="ARBA" id="ARBA00022723"/>
    </source>
</evidence>
<dbReference type="SUPFAM" id="SSF69819">
    <property type="entry name" value="MTH1598-like"/>
    <property type="match status" value="1"/>
</dbReference>
<evidence type="ECO:0000256" key="4">
    <source>
        <dbReference type="ARBA" id="ARBA00022837"/>
    </source>
</evidence>
<evidence type="ECO:0000313" key="7">
    <source>
        <dbReference type="Proteomes" id="UP000253495"/>
    </source>
</evidence>
<evidence type="ECO:0000256" key="1">
    <source>
        <dbReference type="ARBA" id="ARBA00007963"/>
    </source>
</evidence>
<protein>
    <submittedName>
        <fullName evidence="6">SHS2 domain-containing protein</fullName>
    </submittedName>
</protein>
<evidence type="ECO:0000259" key="5">
    <source>
        <dbReference type="Pfam" id="PF01951"/>
    </source>
</evidence>
<dbReference type="EMBL" id="QPJC01000004">
    <property type="protein sequence ID" value="RCW44498.1"/>
    <property type="molecule type" value="Genomic_DNA"/>
</dbReference>
<keyword evidence="3" id="KW-0479">Metal-binding</keyword>
<dbReference type="RefSeq" id="WP_114452571.1">
    <property type="nucleotide sequence ID" value="NZ_QPJC01000004.1"/>
</dbReference>
<dbReference type="Pfam" id="PF01951">
    <property type="entry name" value="Archease"/>
    <property type="match status" value="1"/>
</dbReference>
<dbReference type="OrthoDB" id="3827441at2"/>
<reference evidence="6 7" key="1">
    <citation type="submission" date="2018-07" db="EMBL/GenBank/DDBJ databases">
        <title>Genomic Encyclopedia of Type Strains, Phase III (KMG-III): the genomes of soil and plant-associated and newly described type strains.</title>
        <authorList>
            <person name="Whitman W."/>
        </authorList>
    </citation>
    <scope>NUCLEOTIDE SEQUENCE [LARGE SCALE GENOMIC DNA]</scope>
    <source>
        <strain evidence="6 7">CECT 8575</strain>
    </source>
</reference>
<dbReference type="GO" id="GO:0046872">
    <property type="term" value="F:metal ion binding"/>
    <property type="evidence" value="ECO:0007669"/>
    <property type="project" value="UniProtKB-KW"/>
</dbReference>
<keyword evidence="7" id="KW-1185">Reference proteome</keyword>